<organism evidence="4 5">
    <name type="scientific">Corynebacterium mastitidis</name>
    <dbReference type="NCBI Taxonomy" id="161890"/>
    <lineage>
        <taxon>Bacteria</taxon>
        <taxon>Bacillati</taxon>
        <taxon>Actinomycetota</taxon>
        <taxon>Actinomycetes</taxon>
        <taxon>Mycobacteriales</taxon>
        <taxon>Corynebacteriaceae</taxon>
        <taxon>Corynebacterium</taxon>
    </lineage>
</organism>
<reference evidence="4 5" key="1">
    <citation type="submission" date="2024-02" db="EMBL/GenBank/DDBJ databases">
        <title>Whole genome sequencing and characterization of Corynebacterium isolated from the ocular surface of dry eye disease sufferers.</title>
        <authorList>
            <person name="Naqvi M."/>
        </authorList>
    </citation>
    <scope>NUCLEOTIDE SEQUENCE [LARGE SCALE GENOMIC DNA]</scope>
    <source>
        <strain evidence="4 5">PCRF</strain>
    </source>
</reference>
<dbReference type="Pfam" id="PF01553">
    <property type="entry name" value="Acyltransferase"/>
    <property type="match status" value="1"/>
</dbReference>
<sequence>MKIPHTAGELVRDVSTPMIHRFMRRRLGTVIGLNNIPRSGPLVVVANHSSYLDHFATLTFLHAVRPGEVWYPTKAESFEKFASRTWHESMNCYPVDRTAPGQQVFEIAQRILDEGNILVLYPEGTRGPGKELLPFKSGAFRMALSAGATVVPIGMVGLEGILPKGVHVPRMGTYSASIGAPLPVPHGDDFRECARRMRDESFRRVQELRQQASLNNGCATTSQIDEIVDLAQVIIAENMSDSGLLPEDVIGRLELLLGLASEMSKRHPGLELQRNRVRGFSALSSVPPIRILKVLRIGLEARQASANYRSNDFAAYLAGRTSLLLPKYVGGGAQEASRFFLESAKRGGLMTSQAYVGLAETRLAMGDRQGAIEAYRCARESIRAEDQRGSRRRDRINECLAELGVER</sequence>
<evidence type="ECO:0000259" key="3">
    <source>
        <dbReference type="SMART" id="SM00563"/>
    </source>
</evidence>
<proteinExistence type="predicted"/>
<evidence type="ECO:0000313" key="5">
    <source>
        <dbReference type="Proteomes" id="UP001359781"/>
    </source>
</evidence>
<keyword evidence="1" id="KW-0808">Transferase</keyword>
<dbReference type="SUPFAM" id="SSF69593">
    <property type="entry name" value="Glycerol-3-phosphate (1)-acyltransferase"/>
    <property type="match status" value="1"/>
</dbReference>
<dbReference type="CDD" id="cd07989">
    <property type="entry name" value="LPLAT_AGPAT-like"/>
    <property type="match status" value="1"/>
</dbReference>
<name>A0ABU8NV85_9CORY</name>
<dbReference type="RefSeq" id="WP_337889460.1">
    <property type="nucleotide sequence ID" value="NZ_JBAHVI010000002.1"/>
</dbReference>
<dbReference type="Proteomes" id="UP001359781">
    <property type="component" value="Unassembled WGS sequence"/>
</dbReference>
<feature type="domain" description="Phospholipid/glycerol acyltransferase" evidence="3">
    <location>
        <begin position="42"/>
        <end position="158"/>
    </location>
</feature>
<evidence type="ECO:0000256" key="1">
    <source>
        <dbReference type="ARBA" id="ARBA00022679"/>
    </source>
</evidence>
<evidence type="ECO:0000256" key="2">
    <source>
        <dbReference type="ARBA" id="ARBA00023315"/>
    </source>
</evidence>
<dbReference type="PANTHER" id="PTHR10434:SF11">
    <property type="entry name" value="1-ACYL-SN-GLYCEROL-3-PHOSPHATE ACYLTRANSFERASE"/>
    <property type="match status" value="1"/>
</dbReference>
<keyword evidence="5" id="KW-1185">Reference proteome</keyword>
<evidence type="ECO:0000313" key="4">
    <source>
        <dbReference type="EMBL" id="MEJ4098912.1"/>
    </source>
</evidence>
<protein>
    <submittedName>
        <fullName evidence="4">1-acyl-sn-glycerol-3-phosphate acyltransferase</fullName>
    </submittedName>
</protein>
<gene>
    <name evidence="4" type="ORF">V5S96_00815</name>
</gene>
<dbReference type="EMBL" id="JBAHVJ010000001">
    <property type="protein sequence ID" value="MEJ4098912.1"/>
    <property type="molecule type" value="Genomic_DNA"/>
</dbReference>
<dbReference type="PANTHER" id="PTHR10434">
    <property type="entry name" value="1-ACYL-SN-GLYCEROL-3-PHOSPHATE ACYLTRANSFERASE"/>
    <property type="match status" value="1"/>
</dbReference>
<dbReference type="InterPro" id="IPR002123">
    <property type="entry name" value="Plipid/glycerol_acylTrfase"/>
</dbReference>
<dbReference type="SMART" id="SM00563">
    <property type="entry name" value="PlsC"/>
    <property type="match status" value="1"/>
</dbReference>
<dbReference type="GO" id="GO:0016746">
    <property type="term" value="F:acyltransferase activity"/>
    <property type="evidence" value="ECO:0007669"/>
    <property type="project" value="UniProtKB-KW"/>
</dbReference>
<accession>A0ABU8NV85</accession>
<comment type="caution">
    <text evidence="4">The sequence shown here is derived from an EMBL/GenBank/DDBJ whole genome shotgun (WGS) entry which is preliminary data.</text>
</comment>
<keyword evidence="2 4" id="KW-0012">Acyltransferase</keyword>